<feature type="compositionally biased region" description="Basic and acidic residues" evidence="1">
    <location>
        <begin position="8"/>
        <end position="21"/>
    </location>
</feature>
<dbReference type="RefSeq" id="WP_123554302.1">
    <property type="nucleotide sequence ID" value="NZ_RJVJ01000001.1"/>
</dbReference>
<feature type="transmembrane region" description="Helical" evidence="2">
    <location>
        <begin position="43"/>
        <end position="64"/>
    </location>
</feature>
<dbReference type="EMBL" id="RJVJ01000001">
    <property type="protein sequence ID" value="ROR43435.1"/>
    <property type="molecule type" value="Genomic_DNA"/>
</dbReference>
<feature type="region of interest" description="Disordered" evidence="1">
    <location>
        <begin position="1"/>
        <end position="27"/>
    </location>
</feature>
<keyword evidence="2" id="KW-0812">Transmembrane</keyword>
<dbReference type="Proteomes" id="UP000267408">
    <property type="component" value="Unassembled WGS sequence"/>
</dbReference>
<sequence>MNDTEDQEVSRALRDLADRHGPAGPAPVAELLHRGRRRRGLRLAAVTGSVAAVAAVAVLGATALGGGATPATTAVGPAGGGTASASTSASASASASPGATRTGPATAEEIAELLKSRLPAGYHPDGDPALLDNRKKAGSEEELKKLAEQQGGLPAAVRTLPDTIGAGYTVTNGTKTGTVQISIIRRSNAAASAGVPLSSNLCGERPDCSLVQQPDGSTVMLYLPKMPPDLPQVWQAELYRTDGTQVLAESGNVPLPGHGQDLYAGPPPMTGEALTALVLDPVWTRGAAGH</sequence>
<comment type="caution">
    <text evidence="3">The sequence shown here is derived from an EMBL/GenBank/DDBJ whole genome shotgun (WGS) entry which is preliminary data.</text>
</comment>
<evidence type="ECO:0000256" key="1">
    <source>
        <dbReference type="SAM" id="MobiDB-lite"/>
    </source>
</evidence>
<dbReference type="OrthoDB" id="3867695at2"/>
<evidence type="ECO:0000256" key="2">
    <source>
        <dbReference type="SAM" id="Phobius"/>
    </source>
</evidence>
<proteinExistence type="predicted"/>
<protein>
    <submittedName>
        <fullName evidence="3">Uncharacterized protein</fullName>
    </submittedName>
</protein>
<feature type="compositionally biased region" description="Low complexity" evidence="1">
    <location>
        <begin position="83"/>
        <end position="100"/>
    </location>
</feature>
<accession>A0A8G1UG92</accession>
<evidence type="ECO:0000313" key="3">
    <source>
        <dbReference type="EMBL" id="ROR43435.1"/>
    </source>
</evidence>
<keyword evidence="2" id="KW-0472">Membrane</keyword>
<dbReference type="AlphaFoldDB" id="A0A8G1UG92"/>
<reference evidence="3 4" key="1">
    <citation type="submission" date="2018-11" db="EMBL/GenBank/DDBJ databases">
        <title>Sequencing the genomes of 1000 actinobacteria strains.</title>
        <authorList>
            <person name="Klenk H.-P."/>
        </authorList>
    </citation>
    <scope>NUCLEOTIDE SEQUENCE [LARGE SCALE GENOMIC DNA]</scope>
    <source>
        <strain evidence="3 4">DSM 44780</strain>
    </source>
</reference>
<keyword evidence="2" id="KW-1133">Transmembrane helix</keyword>
<name>A0A8G1UG92_9ACTN</name>
<gene>
    <name evidence="3" type="ORF">EDD39_1591</name>
</gene>
<evidence type="ECO:0000313" key="4">
    <source>
        <dbReference type="Proteomes" id="UP000267408"/>
    </source>
</evidence>
<organism evidence="3 4">
    <name type="scientific">Kitasatospora cineracea</name>
    <dbReference type="NCBI Taxonomy" id="88074"/>
    <lineage>
        <taxon>Bacteria</taxon>
        <taxon>Bacillati</taxon>
        <taxon>Actinomycetota</taxon>
        <taxon>Actinomycetes</taxon>
        <taxon>Kitasatosporales</taxon>
        <taxon>Streptomycetaceae</taxon>
        <taxon>Kitasatospora</taxon>
    </lineage>
</organism>
<feature type="region of interest" description="Disordered" evidence="1">
    <location>
        <begin position="76"/>
        <end position="105"/>
    </location>
</feature>